<evidence type="ECO:0000313" key="2">
    <source>
        <dbReference type="EMBL" id="KEQ56913.1"/>
    </source>
</evidence>
<dbReference type="GO" id="GO:0006355">
    <property type="term" value="P:regulation of DNA-templated transcription"/>
    <property type="evidence" value="ECO:0007669"/>
    <property type="project" value="InterPro"/>
</dbReference>
<dbReference type="AlphaFoldDB" id="A0A081RNZ0"/>
<name>A0A081RNZ0_9ARCH</name>
<dbReference type="Proteomes" id="UP000028059">
    <property type="component" value="Unassembled WGS sequence"/>
</dbReference>
<feature type="domain" description="Ribbon-helix-helix protein CopG" evidence="1">
    <location>
        <begin position="7"/>
        <end position="38"/>
    </location>
</feature>
<evidence type="ECO:0000259" key="1">
    <source>
        <dbReference type="Pfam" id="PF01402"/>
    </source>
</evidence>
<evidence type="ECO:0000313" key="3">
    <source>
        <dbReference type="Proteomes" id="UP000028059"/>
    </source>
</evidence>
<dbReference type="EMBL" id="JOKN01000007">
    <property type="protein sequence ID" value="KEQ56913.1"/>
    <property type="molecule type" value="Genomic_DNA"/>
</dbReference>
<accession>A0A081RNZ0</accession>
<sequence length="61" mass="7063">MKVVGTKLDDSDFERFQKFCNDEGLSKSEIMRELIRQYCDACEETEPVPEFKNPTVTIVDS</sequence>
<reference evidence="2 3" key="1">
    <citation type="submission" date="2014-06" db="EMBL/GenBank/DDBJ databases">
        <authorList>
            <person name="Ngugi D.K."/>
            <person name="Blom J."/>
            <person name="Alam I."/>
            <person name="Rashid M."/>
            <person name="Ba Alawi W."/>
            <person name="Zhang G."/>
            <person name="Hikmawan T."/>
            <person name="Guan Y."/>
            <person name="Antunes A."/>
            <person name="Siam R."/>
            <person name="ElDorry H."/>
            <person name="Bajic V."/>
            <person name="Stingl U."/>
        </authorList>
    </citation>
    <scope>NUCLEOTIDE SEQUENCE [LARGE SCALE GENOMIC DNA]</scope>
    <source>
        <strain evidence="2">SCGC AAA799-N04</strain>
    </source>
</reference>
<dbReference type="InterPro" id="IPR002145">
    <property type="entry name" value="CopG"/>
</dbReference>
<dbReference type="CDD" id="cd21631">
    <property type="entry name" value="RHH_CopG_NikR-like"/>
    <property type="match status" value="1"/>
</dbReference>
<comment type="caution">
    <text evidence="2">The sequence shown here is derived from an EMBL/GenBank/DDBJ whole genome shotgun (WGS) entry which is preliminary data.</text>
</comment>
<organism evidence="2 3">
    <name type="scientific">Marine Group I thaumarchaeote SCGC AAA799-N04</name>
    <dbReference type="NCBI Taxonomy" id="1502293"/>
    <lineage>
        <taxon>Archaea</taxon>
        <taxon>Nitrososphaerota</taxon>
        <taxon>Marine Group I</taxon>
    </lineage>
</organism>
<proteinExistence type="predicted"/>
<protein>
    <submittedName>
        <fullName evidence="2">Ribbon-helix-helix protein</fullName>
    </submittedName>
</protein>
<dbReference type="Pfam" id="PF01402">
    <property type="entry name" value="RHH_1"/>
    <property type="match status" value="1"/>
</dbReference>
<keyword evidence="3" id="KW-1185">Reference proteome</keyword>
<gene>
    <name evidence="2" type="ORF">AAA799N04_00583</name>
</gene>